<evidence type="ECO:0000259" key="3">
    <source>
        <dbReference type="PROSITE" id="PS51186"/>
    </source>
</evidence>
<evidence type="ECO:0000313" key="5">
    <source>
        <dbReference type="Proteomes" id="UP000292307"/>
    </source>
</evidence>
<dbReference type="InterPro" id="IPR006665">
    <property type="entry name" value="OmpA-like"/>
</dbReference>
<organism evidence="4 5">
    <name type="scientific">Pseudoduganella albidiflava</name>
    <dbReference type="NCBI Taxonomy" id="321983"/>
    <lineage>
        <taxon>Bacteria</taxon>
        <taxon>Pseudomonadati</taxon>
        <taxon>Pseudomonadota</taxon>
        <taxon>Betaproteobacteria</taxon>
        <taxon>Burkholderiales</taxon>
        <taxon>Oxalobacteraceae</taxon>
        <taxon>Telluria group</taxon>
        <taxon>Pseudoduganella</taxon>
    </lineage>
</organism>
<dbReference type="Pfam" id="PF00583">
    <property type="entry name" value="Acetyltransf_1"/>
    <property type="match status" value="1"/>
</dbReference>
<dbReference type="SUPFAM" id="SSF55729">
    <property type="entry name" value="Acyl-CoA N-acyltransferases (Nat)"/>
    <property type="match status" value="1"/>
</dbReference>
<gene>
    <name evidence="4" type="ORF">EYF70_14965</name>
</gene>
<evidence type="ECO:0000259" key="2">
    <source>
        <dbReference type="PROSITE" id="PS51123"/>
    </source>
</evidence>
<evidence type="ECO:0000313" key="4">
    <source>
        <dbReference type="EMBL" id="QBI02008.1"/>
    </source>
</evidence>
<feature type="domain" description="OmpA-like" evidence="2">
    <location>
        <begin position="1"/>
        <end position="28"/>
    </location>
</feature>
<keyword evidence="5" id="KW-1185">Reference proteome</keyword>
<proteinExistence type="predicted"/>
<dbReference type="EMBL" id="CP036401">
    <property type="protein sequence ID" value="QBI02008.1"/>
    <property type="molecule type" value="Genomic_DNA"/>
</dbReference>
<dbReference type="Proteomes" id="UP000292307">
    <property type="component" value="Chromosome"/>
</dbReference>
<feature type="domain" description="N-acetyltransferase" evidence="3">
    <location>
        <begin position="52"/>
        <end position="196"/>
    </location>
</feature>
<keyword evidence="1" id="KW-0472">Membrane</keyword>
<dbReference type="CDD" id="cd04301">
    <property type="entry name" value="NAT_SF"/>
    <property type="match status" value="1"/>
</dbReference>
<name>A0ABX5RTQ9_9BURK</name>
<dbReference type="PROSITE" id="PS51123">
    <property type="entry name" value="OMPA_2"/>
    <property type="match status" value="1"/>
</dbReference>
<dbReference type="Gene3D" id="3.40.630.30">
    <property type="match status" value="1"/>
</dbReference>
<accession>A0ABX5RTQ9</accession>
<dbReference type="PROSITE" id="PS51186">
    <property type="entry name" value="GNAT"/>
    <property type="match status" value="1"/>
</dbReference>
<evidence type="ECO:0000256" key="1">
    <source>
        <dbReference type="PROSITE-ProRule" id="PRU00473"/>
    </source>
</evidence>
<sequence>MRRPAVPGIFPARRALNRRIRMAYTGRQRIQLPRENKMPSIEIRYTDKFPEPHFSSLQKVIFADIEQVSAELGSVLASERTDVDFPARGTVSICRLGAYDGQELVGWTYGWMDQDNAFYMANSGVMPAHRRRGVYTLLLQAVERHASAQGAWCIRSRHSVVNNPVIIAKLRAGFRISGLLQSAQMGTLVELTQHLSGQREAMFRKRVLPYVVPDR</sequence>
<reference evidence="4 5" key="1">
    <citation type="submission" date="2019-02" db="EMBL/GenBank/DDBJ databases">
        <title>Draft Genome Sequences of Six Type Strains of the Genus Massilia.</title>
        <authorList>
            <person name="Miess H."/>
            <person name="Frediansyhah A."/>
            <person name="Gross H."/>
        </authorList>
    </citation>
    <scope>NUCLEOTIDE SEQUENCE [LARGE SCALE GENOMIC DNA]</scope>
    <source>
        <strain evidence="4 5">DSM 17472</strain>
    </source>
</reference>
<protein>
    <submittedName>
        <fullName evidence="4">N-acetyltransferase</fullName>
    </submittedName>
</protein>
<dbReference type="InterPro" id="IPR000182">
    <property type="entry name" value="GNAT_dom"/>
</dbReference>
<dbReference type="InterPro" id="IPR016181">
    <property type="entry name" value="Acyl_CoA_acyltransferase"/>
</dbReference>